<comment type="caution">
    <text evidence="2">The sequence shown here is derived from an EMBL/GenBank/DDBJ whole genome shotgun (WGS) entry which is preliminary data.</text>
</comment>
<dbReference type="EMBL" id="JADJUC010000003">
    <property type="protein sequence ID" value="MBK8523498.1"/>
    <property type="molecule type" value="Genomic_DNA"/>
</dbReference>
<evidence type="ECO:0000313" key="3">
    <source>
        <dbReference type="Proteomes" id="UP000886689"/>
    </source>
</evidence>
<sequence length="167" mass="18630">MSVIFTKTQKGTEEMTNRSGGLTPRVRRVLIMIDGKRSVDDLRAMALADDLSHTLGELEEAGFIEMVKTVETPPAAPDGGLPAITTFRDIPETPNLKELDMARNFIMNTLKTFCGPATHLTIIEKAFAAKTHEEMREQFAPWFNAIVETSAGRRRAEELRSQLLKVI</sequence>
<dbReference type="Proteomes" id="UP000886689">
    <property type="component" value="Unassembled WGS sequence"/>
</dbReference>
<feature type="region of interest" description="Disordered" evidence="1">
    <location>
        <begin position="1"/>
        <end position="20"/>
    </location>
</feature>
<name>A0A9D7PQX9_9PROT</name>
<reference evidence="2" key="1">
    <citation type="submission" date="2020-10" db="EMBL/GenBank/DDBJ databases">
        <title>Connecting structure to function with the recovery of over 1000 high-quality activated sludge metagenome-assembled genomes encoding full-length rRNA genes using long-read sequencing.</title>
        <authorList>
            <person name="Singleton C.M."/>
            <person name="Petriglieri F."/>
            <person name="Kristensen J.M."/>
            <person name="Kirkegaard R.H."/>
            <person name="Michaelsen T.Y."/>
            <person name="Andersen M.H."/>
            <person name="Karst S.M."/>
            <person name="Dueholm M.S."/>
            <person name="Nielsen P.H."/>
            <person name="Albertsen M."/>
        </authorList>
    </citation>
    <scope>NUCLEOTIDE SEQUENCE</scope>
    <source>
        <strain evidence="2">Hirt_18-Q3-R61-65_BATAC.395</strain>
    </source>
</reference>
<proteinExistence type="predicted"/>
<dbReference type="AlphaFoldDB" id="A0A9D7PQX9"/>
<evidence type="ECO:0000256" key="1">
    <source>
        <dbReference type="SAM" id="MobiDB-lite"/>
    </source>
</evidence>
<evidence type="ECO:0000313" key="2">
    <source>
        <dbReference type="EMBL" id="MBK8523498.1"/>
    </source>
</evidence>
<organism evidence="2 3">
    <name type="scientific">Candidatus Proximibacter danicus</name>
    <dbReference type="NCBI Taxonomy" id="2954365"/>
    <lineage>
        <taxon>Bacteria</taxon>
        <taxon>Pseudomonadati</taxon>
        <taxon>Pseudomonadota</taxon>
        <taxon>Betaproteobacteria</taxon>
        <taxon>Candidatus Proximibacter</taxon>
    </lineage>
</organism>
<protein>
    <submittedName>
        <fullName evidence="2">Uncharacterized protein</fullName>
    </submittedName>
</protein>
<accession>A0A9D7PQX9</accession>
<gene>
    <name evidence="2" type="ORF">IPL58_04815</name>
</gene>